<dbReference type="Proteomes" id="UP000195755">
    <property type="component" value="Chromosome"/>
</dbReference>
<keyword evidence="3 6" id="KW-0418">Kinase</keyword>
<dbReference type="Gene3D" id="3.40.1190.20">
    <property type="match status" value="3"/>
</dbReference>
<feature type="domain" description="Carbohydrate kinase PfkB" evidence="5">
    <location>
        <begin position="438"/>
        <end position="493"/>
    </location>
</feature>
<dbReference type="AlphaFoldDB" id="A0A1Z2L1L0"/>
<feature type="domain" description="Carbohydrate kinase PfkB" evidence="5">
    <location>
        <begin position="260"/>
        <end position="395"/>
    </location>
</feature>
<dbReference type="GO" id="GO:0016301">
    <property type="term" value="F:kinase activity"/>
    <property type="evidence" value="ECO:0007669"/>
    <property type="project" value="UniProtKB-KW"/>
</dbReference>
<feature type="region of interest" description="Disordered" evidence="4">
    <location>
        <begin position="110"/>
        <end position="190"/>
    </location>
</feature>
<evidence type="ECO:0000256" key="1">
    <source>
        <dbReference type="ARBA" id="ARBA00010688"/>
    </source>
</evidence>
<dbReference type="InterPro" id="IPR052700">
    <property type="entry name" value="Carb_kinase_PfkB-like"/>
</dbReference>
<feature type="compositionally biased region" description="Low complexity" evidence="4">
    <location>
        <begin position="417"/>
        <end position="431"/>
    </location>
</feature>
<feature type="compositionally biased region" description="Low complexity" evidence="4">
    <location>
        <begin position="113"/>
        <end position="166"/>
    </location>
</feature>
<comment type="similarity">
    <text evidence="1">Belongs to the carbohydrate kinase PfkB family.</text>
</comment>
<feature type="compositionally biased region" description="Low complexity" evidence="4">
    <location>
        <begin position="206"/>
        <end position="215"/>
    </location>
</feature>
<keyword evidence="2" id="KW-0808">Transferase</keyword>
<organism evidence="6 7">
    <name type="scientific">Streptomyces albireticuli</name>
    <dbReference type="NCBI Taxonomy" id="1940"/>
    <lineage>
        <taxon>Bacteria</taxon>
        <taxon>Bacillati</taxon>
        <taxon>Actinomycetota</taxon>
        <taxon>Actinomycetes</taxon>
        <taxon>Kitasatosporales</taxon>
        <taxon>Streptomycetaceae</taxon>
        <taxon>Streptomyces</taxon>
    </lineage>
</organism>
<accession>A0A1Z2L1L0</accession>
<feature type="domain" description="Carbohydrate kinase PfkB" evidence="5">
    <location>
        <begin position="11"/>
        <end position="106"/>
    </location>
</feature>
<feature type="region of interest" description="Disordered" evidence="4">
    <location>
        <begin position="206"/>
        <end position="252"/>
    </location>
</feature>
<feature type="region of interest" description="Disordered" evidence="4">
    <location>
        <begin position="521"/>
        <end position="543"/>
    </location>
</feature>
<dbReference type="InterPro" id="IPR011611">
    <property type="entry name" value="PfkB_dom"/>
</dbReference>
<feature type="compositionally biased region" description="Low complexity" evidence="4">
    <location>
        <begin position="396"/>
        <end position="407"/>
    </location>
</feature>
<dbReference type="Pfam" id="PF00294">
    <property type="entry name" value="PfkB"/>
    <property type="match status" value="3"/>
</dbReference>
<dbReference type="EMBL" id="CP021744">
    <property type="protein sequence ID" value="ARZ68175.1"/>
    <property type="molecule type" value="Genomic_DNA"/>
</dbReference>
<reference evidence="6 7" key="1">
    <citation type="submission" date="2017-06" db="EMBL/GenBank/DDBJ databases">
        <title>Streptomyces albireticuli Genome sequencing and assembly.</title>
        <authorList>
            <person name="Wang Y."/>
            <person name="Du B."/>
            <person name="Ding Y."/>
            <person name="Liu H."/>
            <person name="Hou Q."/>
            <person name="Liu K."/>
            <person name="Yao L."/>
            <person name="Wang C."/>
        </authorList>
    </citation>
    <scope>NUCLEOTIDE SEQUENCE [LARGE SCALE GENOMIC DNA]</scope>
    <source>
        <strain evidence="6 7">MDJK11</strain>
    </source>
</reference>
<proteinExistence type="inferred from homology"/>
<gene>
    <name evidence="6" type="primary">kdgK</name>
    <name evidence="6" type="ORF">SMD11_2526</name>
</gene>
<evidence type="ECO:0000313" key="7">
    <source>
        <dbReference type="Proteomes" id="UP000195755"/>
    </source>
</evidence>
<feature type="compositionally biased region" description="Low complexity" evidence="4">
    <location>
        <begin position="181"/>
        <end position="190"/>
    </location>
</feature>
<evidence type="ECO:0000313" key="6">
    <source>
        <dbReference type="EMBL" id="ARZ68175.1"/>
    </source>
</evidence>
<dbReference type="InterPro" id="IPR029056">
    <property type="entry name" value="Ribokinase-like"/>
</dbReference>
<sequence length="543" mass="53473">MAVGGGDGTRAEVVCLGEAMVAFRPSRPGGLGDVPSFARGVGGAEANVACALAAAGHHTRWIGRVGADGFGDYVVSAIAAYGVDVSAVQRDPLRPTGVYFRTAGERAVTEGRAAAGGPAGTAPDYPTPTGARAEAPPESPGGAPAGSRAGAGPEGPATAGPRAAVPPSAPAPPVGPGAGPGDPAAVGSRAAVRGRVPDAAVVVRADAAPGDPAQDGSGGAPAGSRAGAGPDAPATASPHADAEPADPAPDGSAAGLAEVAYYRAGSAASAMSPELVPRAAAWAGRVLHLTGITPALSAGCLALVRELTAPSLPGRPLLSFDVNYRVGLWRDTAEGPAVLAELARRCDLVFVGEDEAEAAWGLHGPSAIRAALPEPDVLVVKRGAAGAVAYVRERGAGPAAADAPGEPVSEERTSAERGGPAPRTPGTGRSPAPAAPTDRVVSVPALRVDVVAPVGAGDAFAAGFLSGVLRGLDVRARLRHGHLMAAAALTAAGDLGVPPRRADADRLAALDDAAWGRLRLGPGWTDRPPAAEAPYAEVEDRTA</sequence>
<evidence type="ECO:0000256" key="4">
    <source>
        <dbReference type="SAM" id="MobiDB-lite"/>
    </source>
</evidence>
<feature type="compositionally biased region" description="Low complexity" evidence="4">
    <location>
        <begin position="222"/>
        <end position="239"/>
    </location>
</feature>
<dbReference type="KEGG" id="salj:SMD11_2526"/>
<dbReference type="SUPFAM" id="SSF53613">
    <property type="entry name" value="Ribokinase-like"/>
    <property type="match status" value="2"/>
</dbReference>
<protein>
    <submittedName>
        <fullName evidence="6">Carbohydrate kinase</fullName>
    </submittedName>
</protein>
<dbReference type="PANTHER" id="PTHR43320:SF2">
    <property type="entry name" value="2-DEHYDRO-3-DEOXYGLUCONOKINASE_2-DEHYDRO-3-DEOXYGALACTONOKINASE"/>
    <property type="match status" value="1"/>
</dbReference>
<evidence type="ECO:0000256" key="2">
    <source>
        <dbReference type="ARBA" id="ARBA00022679"/>
    </source>
</evidence>
<name>A0A1Z2L1L0_9ACTN</name>
<dbReference type="PANTHER" id="PTHR43320">
    <property type="entry name" value="SUGAR KINASE"/>
    <property type="match status" value="1"/>
</dbReference>
<evidence type="ECO:0000256" key="3">
    <source>
        <dbReference type="ARBA" id="ARBA00022777"/>
    </source>
</evidence>
<evidence type="ECO:0000259" key="5">
    <source>
        <dbReference type="Pfam" id="PF00294"/>
    </source>
</evidence>
<feature type="region of interest" description="Disordered" evidence="4">
    <location>
        <begin position="396"/>
        <end position="438"/>
    </location>
</feature>